<evidence type="ECO:0000313" key="1">
    <source>
        <dbReference type="EMBL" id="KZL94330.1"/>
    </source>
</evidence>
<dbReference type="EMBL" id="LWAE01000001">
    <property type="protein sequence ID" value="KZL94330.1"/>
    <property type="molecule type" value="Genomic_DNA"/>
</dbReference>
<protein>
    <submittedName>
        <fullName evidence="1">Uncharacterized protein</fullName>
    </submittedName>
</protein>
<keyword evidence="2" id="KW-1185">Reference proteome</keyword>
<organism evidence="1 2">
    <name type="scientific">Clostridium magnum DSM 2767</name>
    <dbReference type="NCBI Taxonomy" id="1121326"/>
    <lineage>
        <taxon>Bacteria</taxon>
        <taxon>Bacillati</taxon>
        <taxon>Bacillota</taxon>
        <taxon>Clostridia</taxon>
        <taxon>Eubacteriales</taxon>
        <taxon>Clostridiaceae</taxon>
        <taxon>Clostridium</taxon>
    </lineage>
</organism>
<comment type="caution">
    <text evidence="1">The sequence shown here is derived from an EMBL/GenBank/DDBJ whole genome shotgun (WGS) entry which is preliminary data.</text>
</comment>
<dbReference type="AlphaFoldDB" id="A0A162UVK5"/>
<dbReference type="PATRIC" id="fig|1121326.3.peg.1353"/>
<dbReference type="RefSeq" id="WP_066619694.1">
    <property type="nucleotide sequence ID" value="NZ_FQXL01000074.1"/>
</dbReference>
<evidence type="ECO:0000313" key="2">
    <source>
        <dbReference type="Proteomes" id="UP000076603"/>
    </source>
</evidence>
<sequence length="61" mass="6979">MLKKLLENNIGQSISNTEFTAVMDMTSKDIKFNNIRFGKRTKVEEMLNIAVKCVATLKRCL</sequence>
<dbReference type="Proteomes" id="UP000076603">
    <property type="component" value="Unassembled WGS sequence"/>
</dbReference>
<reference evidence="1 2" key="1">
    <citation type="submission" date="2016-04" db="EMBL/GenBank/DDBJ databases">
        <title>Genome sequence of Clostridium magnum DSM 2767.</title>
        <authorList>
            <person name="Poehlein A."/>
            <person name="Uhlig R."/>
            <person name="Fischer R."/>
            <person name="Bahl H."/>
            <person name="Daniel R."/>
        </authorList>
    </citation>
    <scope>NUCLEOTIDE SEQUENCE [LARGE SCALE GENOMIC DNA]</scope>
    <source>
        <strain evidence="1 2">DSM 2767</strain>
    </source>
</reference>
<accession>A0A162UVK5</accession>
<proteinExistence type="predicted"/>
<dbReference type="STRING" id="1121326.CLMAG_13830"/>
<dbReference type="OrthoDB" id="1922248at2"/>
<name>A0A162UVK5_9CLOT</name>
<gene>
    <name evidence="1" type="ORF">CLMAG_13830</name>
</gene>